<dbReference type="Gene3D" id="1.25.40.10">
    <property type="entry name" value="Tetratricopeptide repeat domain"/>
    <property type="match status" value="2"/>
</dbReference>
<feature type="compositionally biased region" description="Basic and acidic residues" evidence="3">
    <location>
        <begin position="753"/>
        <end position="773"/>
    </location>
</feature>
<keyword evidence="1" id="KW-0802">TPR repeat</keyword>
<feature type="region of interest" description="Disordered" evidence="3">
    <location>
        <begin position="635"/>
        <end position="800"/>
    </location>
</feature>
<name>A0ABQ9EJ43_TEGGR</name>
<dbReference type="InterPro" id="IPR011990">
    <property type="entry name" value="TPR-like_helical_dom_sf"/>
</dbReference>
<evidence type="ECO:0000256" key="2">
    <source>
        <dbReference type="SAM" id="Coils"/>
    </source>
</evidence>
<feature type="coiled-coil region" evidence="2">
    <location>
        <begin position="113"/>
        <end position="154"/>
    </location>
</feature>
<dbReference type="Proteomes" id="UP001217089">
    <property type="component" value="Unassembled WGS sequence"/>
</dbReference>
<dbReference type="EMBL" id="JARBDR010000903">
    <property type="protein sequence ID" value="KAJ8304441.1"/>
    <property type="molecule type" value="Genomic_DNA"/>
</dbReference>
<feature type="region of interest" description="Disordered" evidence="3">
    <location>
        <begin position="485"/>
        <end position="508"/>
    </location>
</feature>
<accession>A0ABQ9EJ43</accession>
<sequence>MDIFGPDTMMEKRIGLAALDVEKYSKIGTQDLKNGQLDQALEAFKYAYKRSHELEDGFTERACAFNLGAAYIAMGQPKRGLEILQKAVPPENRREGKSNGDLYFNFGLGYEGVGNFEDAARNYTKAMEEYRTERDNSEMEIETLEKLAQIYSRTKNAFTVDAYIQLVQLYENTNNPANYLKHMKALFEKAYHLYQSGRKAETEIAADECMKITEKCGANVDVGYILNDLGLVYTQLQKYDRALTCFEQALPMVRSKPLDKKQEAVLLQNLGATYNFMGDYQRAVGFHESAAKLHAELRNRNSQGQCFANLAFAFSQLNDPESAGEAFLHAYQAAKDTGDKRTQWQVTEGLGAVAFNKGQINKAIAYFKQALSILSTCDPNNVAQDRIVGKLTHALQVQVAIQTGSKLQPHKQDKKEPESKTAVTTVADVQQKFVVNEDGKVRYGVGKRFIRVNRHGSSKRFIKVARGISTPSLIEGGVSLRSSILSENSMSEEETSTSDESEESDFDEVKEEYLRKIRADSVTKGKIENKIQEVSEESEEESEDTISSEEEETETESEEEVTEKHDNEEDDMESKAVKEEMRKIFQAGENVEEAESRELGDEKTAEKKVVGYEETAVKRVVGDEETAVKRVVGYEETEVKRPITPKVKIEQASKKDSDSESDSESEHPPVPTQSPMPTDSFVRTYDNPLARQEGSEAKNRRTKYADIDFLSPVRTSEQDDNDPVYQSIRTGDRTLIQTEDSPLQDDQQQPDFSKFENLPRGEKERRLYEEHQKYRQRQSEAPPLPDRKMDQKPSKTCVVM</sequence>
<dbReference type="SMART" id="SM00028">
    <property type="entry name" value="TPR"/>
    <property type="match status" value="7"/>
</dbReference>
<keyword evidence="5" id="KW-1185">Reference proteome</keyword>
<dbReference type="PANTHER" id="PTHR47050">
    <property type="entry name" value="TETRATRICOPEPTIDE REPEAT PROTEIN 24"/>
    <property type="match status" value="1"/>
</dbReference>
<dbReference type="SUPFAM" id="SSF48452">
    <property type="entry name" value="TPR-like"/>
    <property type="match status" value="2"/>
</dbReference>
<feature type="region of interest" description="Disordered" evidence="3">
    <location>
        <begin position="528"/>
        <end position="606"/>
    </location>
</feature>
<dbReference type="Pfam" id="PF13374">
    <property type="entry name" value="TPR_10"/>
    <property type="match status" value="1"/>
</dbReference>
<feature type="repeat" description="TPR" evidence="1">
    <location>
        <begin position="223"/>
        <end position="256"/>
    </location>
</feature>
<proteinExistence type="predicted"/>
<feature type="compositionally biased region" description="Basic and acidic residues" evidence="3">
    <location>
        <begin position="594"/>
        <end position="606"/>
    </location>
</feature>
<feature type="compositionally biased region" description="Acidic residues" evidence="3">
    <location>
        <begin position="534"/>
        <end position="561"/>
    </location>
</feature>
<keyword evidence="2" id="KW-0175">Coiled coil</keyword>
<feature type="compositionally biased region" description="Low complexity" evidence="3">
    <location>
        <begin position="740"/>
        <end position="751"/>
    </location>
</feature>
<dbReference type="InterPro" id="IPR024812">
    <property type="entry name" value="TPR_24"/>
</dbReference>
<feature type="compositionally biased region" description="Basic and acidic residues" evidence="3">
    <location>
        <begin position="562"/>
        <end position="583"/>
    </location>
</feature>
<dbReference type="Pfam" id="PF13181">
    <property type="entry name" value="TPR_8"/>
    <property type="match status" value="1"/>
</dbReference>
<gene>
    <name evidence="4" type="ORF">KUTeg_018024</name>
</gene>
<evidence type="ECO:0000313" key="4">
    <source>
        <dbReference type="EMBL" id="KAJ8304441.1"/>
    </source>
</evidence>
<dbReference type="Pfam" id="PF13424">
    <property type="entry name" value="TPR_12"/>
    <property type="match status" value="1"/>
</dbReference>
<feature type="compositionally biased region" description="Basic and acidic residues" evidence="3">
    <location>
        <begin position="637"/>
        <end position="658"/>
    </location>
</feature>
<comment type="caution">
    <text evidence="4">The sequence shown here is derived from an EMBL/GenBank/DDBJ whole genome shotgun (WGS) entry which is preliminary data.</text>
</comment>
<dbReference type="InterPro" id="IPR019734">
    <property type="entry name" value="TPR_rpt"/>
</dbReference>
<evidence type="ECO:0000313" key="5">
    <source>
        <dbReference type="Proteomes" id="UP001217089"/>
    </source>
</evidence>
<feature type="repeat" description="TPR" evidence="1">
    <location>
        <begin position="100"/>
        <end position="133"/>
    </location>
</feature>
<dbReference type="PANTHER" id="PTHR47050:SF1">
    <property type="entry name" value="TETRATRICOPEPTIDE REPEAT PROTEIN 24-LIKE"/>
    <property type="match status" value="1"/>
</dbReference>
<evidence type="ECO:0000256" key="1">
    <source>
        <dbReference type="PROSITE-ProRule" id="PRU00339"/>
    </source>
</evidence>
<feature type="compositionally biased region" description="Basic and acidic residues" evidence="3">
    <location>
        <begin position="693"/>
        <end position="706"/>
    </location>
</feature>
<protein>
    <submittedName>
        <fullName evidence="4">Uncharacterized protein</fullName>
    </submittedName>
</protein>
<feature type="compositionally biased region" description="Acidic residues" evidence="3">
    <location>
        <begin position="490"/>
        <end position="508"/>
    </location>
</feature>
<evidence type="ECO:0000256" key="3">
    <source>
        <dbReference type="SAM" id="MobiDB-lite"/>
    </source>
</evidence>
<dbReference type="PROSITE" id="PS50005">
    <property type="entry name" value="TPR"/>
    <property type="match status" value="2"/>
</dbReference>
<organism evidence="4 5">
    <name type="scientific">Tegillarca granosa</name>
    <name type="common">Malaysian cockle</name>
    <name type="synonym">Anadara granosa</name>
    <dbReference type="NCBI Taxonomy" id="220873"/>
    <lineage>
        <taxon>Eukaryota</taxon>
        <taxon>Metazoa</taxon>
        <taxon>Spiralia</taxon>
        <taxon>Lophotrochozoa</taxon>
        <taxon>Mollusca</taxon>
        <taxon>Bivalvia</taxon>
        <taxon>Autobranchia</taxon>
        <taxon>Pteriomorphia</taxon>
        <taxon>Arcoida</taxon>
        <taxon>Arcoidea</taxon>
        <taxon>Arcidae</taxon>
        <taxon>Tegillarca</taxon>
    </lineage>
</organism>
<reference evidence="4 5" key="1">
    <citation type="submission" date="2022-12" db="EMBL/GenBank/DDBJ databases">
        <title>Chromosome-level genome of Tegillarca granosa.</title>
        <authorList>
            <person name="Kim J."/>
        </authorList>
    </citation>
    <scope>NUCLEOTIDE SEQUENCE [LARGE SCALE GENOMIC DNA]</scope>
    <source>
        <strain evidence="4">Teg-2019</strain>
        <tissue evidence="4">Adductor muscle</tissue>
    </source>
</reference>